<organism evidence="4 5">
    <name type="scientific">Microbispora rosea</name>
    <dbReference type="NCBI Taxonomy" id="58117"/>
    <lineage>
        <taxon>Bacteria</taxon>
        <taxon>Bacillati</taxon>
        <taxon>Actinomycetota</taxon>
        <taxon>Actinomycetes</taxon>
        <taxon>Streptosporangiales</taxon>
        <taxon>Streptosporangiaceae</taxon>
        <taxon>Microbispora</taxon>
    </lineage>
</organism>
<evidence type="ECO:0000259" key="3">
    <source>
        <dbReference type="PROSITE" id="PS51186"/>
    </source>
</evidence>
<dbReference type="PANTHER" id="PTHR43877">
    <property type="entry name" value="AMINOALKYLPHOSPHONATE N-ACETYLTRANSFERASE-RELATED-RELATED"/>
    <property type="match status" value="1"/>
</dbReference>
<accession>A0A1N7GY67</accession>
<dbReference type="InterPro" id="IPR016181">
    <property type="entry name" value="Acyl_CoA_acyltransferase"/>
</dbReference>
<evidence type="ECO:0000256" key="1">
    <source>
        <dbReference type="ARBA" id="ARBA00022679"/>
    </source>
</evidence>
<dbReference type="OrthoDB" id="3771710at2"/>
<keyword evidence="4" id="KW-0687">Ribonucleoprotein</keyword>
<dbReference type="AlphaFoldDB" id="A0A1N7GY67"/>
<evidence type="ECO:0000256" key="2">
    <source>
        <dbReference type="ARBA" id="ARBA00023315"/>
    </source>
</evidence>
<name>A0A1N7GY67_9ACTN</name>
<feature type="domain" description="N-acetyltransferase" evidence="3">
    <location>
        <begin position="156"/>
        <end position="296"/>
    </location>
</feature>
<reference evidence="5" key="1">
    <citation type="submission" date="2017-01" db="EMBL/GenBank/DDBJ databases">
        <authorList>
            <person name="Varghese N."/>
            <person name="Submissions S."/>
        </authorList>
    </citation>
    <scope>NUCLEOTIDE SEQUENCE [LARGE SCALE GENOMIC DNA]</scope>
    <source>
        <strain evidence="5">ATCC 12950</strain>
    </source>
</reference>
<sequence length="296" mass="32317">MTTARFDRRPYAGADDLRAMQHLAARLWSPGATWHVGDLAWERFQHTGREHEWPTMLWDAGDATAAWGWADSGHLGLAADPRHPALAGEVLGWFAATVPATAPGQVRSVTVSSTETHLFPALERHGYRRAGDGPFFLHMVMDLDDGLPAPRPPAGYRLRAVGDADVPRRAAAHRAAFHPSRVTEESYQAVRRAWPYRPDLDWIAEAPDGSAAAFCLVWLDEANRAARIEPAGTAPGHRGRGLARAVCLAALDAARRAGARRAVVSPRGDDAYPAPARLYRSLGFRECARSLGYRPA</sequence>
<dbReference type="SUPFAM" id="SSF55729">
    <property type="entry name" value="Acyl-CoA N-acyltransferases (Nat)"/>
    <property type="match status" value="1"/>
</dbReference>
<dbReference type="InterPro" id="IPR050832">
    <property type="entry name" value="Bact_Acetyltransf"/>
</dbReference>
<proteinExistence type="predicted"/>
<gene>
    <name evidence="4" type="ORF">SAMN05421833_1342</name>
</gene>
<protein>
    <submittedName>
        <fullName evidence="4">Ribosomal protein S18 acetylase RimI</fullName>
    </submittedName>
</protein>
<dbReference type="Proteomes" id="UP000186096">
    <property type="component" value="Unassembled WGS sequence"/>
</dbReference>
<keyword evidence="2" id="KW-0012">Acyltransferase</keyword>
<keyword evidence="4" id="KW-0689">Ribosomal protein</keyword>
<dbReference type="InterPro" id="IPR000182">
    <property type="entry name" value="GNAT_dom"/>
</dbReference>
<evidence type="ECO:0000313" key="5">
    <source>
        <dbReference type="Proteomes" id="UP000186096"/>
    </source>
</evidence>
<evidence type="ECO:0000313" key="4">
    <source>
        <dbReference type="EMBL" id="SIS17398.1"/>
    </source>
</evidence>
<dbReference type="Pfam" id="PF00583">
    <property type="entry name" value="Acetyltransf_1"/>
    <property type="match status" value="1"/>
</dbReference>
<dbReference type="STRING" id="58117.SAMN05421833_1342"/>
<dbReference type="EMBL" id="FTNI01000034">
    <property type="protein sequence ID" value="SIS17398.1"/>
    <property type="molecule type" value="Genomic_DNA"/>
</dbReference>
<keyword evidence="5" id="KW-1185">Reference proteome</keyword>
<dbReference type="Gene3D" id="3.40.630.30">
    <property type="match status" value="1"/>
</dbReference>
<dbReference type="GO" id="GO:0016747">
    <property type="term" value="F:acyltransferase activity, transferring groups other than amino-acyl groups"/>
    <property type="evidence" value="ECO:0007669"/>
    <property type="project" value="InterPro"/>
</dbReference>
<dbReference type="PROSITE" id="PS51186">
    <property type="entry name" value="GNAT"/>
    <property type="match status" value="1"/>
</dbReference>
<dbReference type="GO" id="GO:0005840">
    <property type="term" value="C:ribosome"/>
    <property type="evidence" value="ECO:0007669"/>
    <property type="project" value="UniProtKB-KW"/>
</dbReference>
<dbReference type="RefSeq" id="WP_076441397.1">
    <property type="nucleotide sequence ID" value="NZ_FTNI01000034.1"/>
</dbReference>
<keyword evidence="1" id="KW-0808">Transferase</keyword>